<dbReference type="OrthoDB" id="8779555at2"/>
<sequence>MSACPACIALEGAPVTIAPHANLLLYSETGINFWEKATGLAEYYVCHACRTAWERDIARSEPDAVWKHASRPLEGAAALSE</sequence>
<organism evidence="1 2">
    <name type="scientific">Noviherbaspirillum sedimenti</name>
    <dbReference type="NCBI Taxonomy" id="2320865"/>
    <lineage>
        <taxon>Bacteria</taxon>
        <taxon>Pseudomonadati</taxon>
        <taxon>Pseudomonadota</taxon>
        <taxon>Betaproteobacteria</taxon>
        <taxon>Burkholderiales</taxon>
        <taxon>Oxalobacteraceae</taxon>
        <taxon>Noviherbaspirillum</taxon>
    </lineage>
</organism>
<accession>A0A3A3G308</accession>
<dbReference type="AlphaFoldDB" id="A0A3A3G308"/>
<name>A0A3A3G308_9BURK</name>
<dbReference type="Proteomes" id="UP000266327">
    <property type="component" value="Unassembled WGS sequence"/>
</dbReference>
<proteinExistence type="predicted"/>
<reference evidence="2" key="1">
    <citation type="submission" date="2018-09" db="EMBL/GenBank/DDBJ databases">
        <authorList>
            <person name="Zhu H."/>
        </authorList>
    </citation>
    <scope>NUCLEOTIDE SEQUENCE [LARGE SCALE GENOMIC DNA]</scope>
    <source>
        <strain evidence="2">K1S02-23</strain>
    </source>
</reference>
<protein>
    <submittedName>
        <fullName evidence="1">Uncharacterized protein</fullName>
    </submittedName>
</protein>
<comment type="caution">
    <text evidence="1">The sequence shown here is derived from an EMBL/GenBank/DDBJ whole genome shotgun (WGS) entry which is preliminary data.</text>
</comment>
<evidence type="ECO:0000313" key="2">
    <source>
        <dbReference type="Proteomes" id="UP000266327"/>
    </source>
</evidence>
<gene>
    <name evidence="1" type="ORF">D3878_15770</name>
</gene>
<dbReference type="RefSeq" id="WP_119786357.1">
    <property type="nucleotide sequence ID" value="NZ_QYUQ01000002.1"/>
</dbReference>
<evidence type="ECO:0000313" key="1">
    <source>
        <dbReference type="EMBL" id="RJG02857.1"/>
    </source>
</evidence>
<keyword evidence="2" id="KW-1185">Reference proteome</keyword>
<dbReference type="EMBL" id="QYUQ01000002">
    <property type="protein sequence ID" value="RJG02857.1"/>
    <property type="molecule type" value="Genomic_DNA"/>
</dbReference>